<keyword evidence="1" id="KW-1133">Transmembrane helix</keyword>
<proteinExistence type="predicted"/>
<dbReference type="Proteomes" id="UP000824261">
    <property type="component" value="Unassembled WGS sequence"/>
</dbReference>
<reference evidence="2" key="1">
    <citation type="submission" date="2020-10" db="EMBL/GenBank/DDBJ databases">
        <authorList>
            <person name="Gilroy R."/>
        </authorList>
    </citation>
    <scope>NUCLEOTIDE SEQUENCE</scope>
    <source>
        <strain evidence="2">ChiGjej1B1-2707</strain>
    </source>
</reference>
<feature type="transmembrane region" description="Helical" evidence="1">
    <location>
        <begin position="188"/>
        <end position="209"/>
    </location>
</feature>
<sequence>MDVQNALMDLAFVFPVSLVVGYFCTRMLDMERPALFMAVVAASGFVLNLFRAGFTPPVKLLSGFAFDVLLPIAMSRGPLLKRVLVVSLMQVAIAADEIVGTMVWLLLTNAPSADYGAAREHFGAFVLMHAVHMVVLVALLACLEAALKRRRGETEAVPLGLFAGFPATQFALLIMAVFLGYYHYNDSVAYYAVCSFLMLAALAVDALFLRTLHERAKAQAEKERLAAVETRMNDCYEHYARVVDVGEKMAKFRHDARNQLQVVRALAESGDHDAACDHARALEALLKREGRTGDG</sequence>
<accession>A0A9D1D3B7</accession>
<organism evidence="2 3">
    <name type="scientific">Candidatus Aveggerthella stercoripullorum</name>
    <dbReference type="NCBI Taxonomy" id="2840688"/>
    <lineage>
        <taxon>Bacteria</taxon>
        <taxon>Bacillati</taxon>
        <taxon>Actinomycetota</taxon>
        <taxon>Coriobacteriia</taxon>
        <taxon>Eggerthellales</taxon>
        <taxon>Eggerthellaceae</taxon>
        <taxon>Eggerthellaceae incertae sedis</taxon>
        <taxon>Candidatus Aveggerthella</taxon>
    </lineage>
</organism>
<gene>
    <name evidence="2" type="ORF">IAA69_07125</name>
</gene>
<name>A0A9D1D3B7_9ACTN</name>
<protein>
    <submittedName>
        <fullName evidence="2">Uncharacterized protein</fullName>
    </submittedName>
</protein>
<keyword evidence="1" id="KW-0812">Transmembrane</keyword>
<dbReference type="AlphaFoldDB" id="A0A9D1D3B7"/>
<dbReference type="EMBL" id="DVGB01000088">
    <property type="protein sequence ID" value="HIR02014.1"/>
    <property type="molecule type" value="Genomic_DNA"/>
</dbReference>
<feature type="transmembrane region" description="Helical" evidence="1">
    <location>
        <begin position="35"/>
        <end position="54"/>
    </location>
</feature>
<evidence type="ECO:0000313" key="3">
    <source>
        <dbReference type="Proteomes" id="UP000824261"/>
    </source>
</evidence>
<feature type="transmembrane region" description="Helical" evidence="1">
    <location>
        <begin position="83"/>
        <end position="107"/>
    </location>
</feature>
<evidence type="ECO:0000256" key="1">
    <source>
        <dbReference type="SAM" id="Phobius"/>
    </source>
</evidence>
<comment type="caution">
    <text evidence="2">The sequence shown here is derived from an EMBL/GenBank/DDBJ whole genome shotgun (WGS) entry which is preliminary data.</text>
</comment>
<keyword evidence="1" id="KW-0472">Membrane</keyword>
<feature type="transmembrane region" description="Helical" evidence="1">
    <location>
        <begin position="127"/>
        <end position="147"/>
    </location>
</feature>
<reference evidence="2" key="2">
    <citation type="journal article" date="2021" name="PeerJ">
        <title>Extensive microbial diversity within the chicken gut microbiome revealed by metagenomics and culture.</title>
        <authorList>
            <person name="Gilroy R."/>
            <person name="Ravi A."/>
            <person name="Getino M."/>
            <person name="Pursley I."/>
            <person name="Horton D.L."/>
            <person name="Alikhan N.F."/>
            <person name="Baker D."/>
            <person name="Gharbi K."/>
            <person name="Hall N."/>
            <person name="Watson M."/>
            <person name="Adriaenssens E.M."/>
            <person name="Foster-Nyarko E."/>
            <person name="Jarju S."/>
            <person name="Secka A."/>
            <person name="Antonio M."/>
            <person name="Oren A."/>
            <person name="Chaudhuri R.R."/>
            <person name="La Ragione R."/>
            <person name="Hildebrand F."/>
            <person name="Pallen M.J."/>
        </authorList>
    </citation>
    <scope>NUCLEOTIDE SEQUENCE</scope>
    <source>
        <strain evidence="2">ChiGjej1B1-2707</strain>
    </source>
</reference>
<evidence type="ECO:0000313" key="2">
    <source>
        <dbReference type="EMBL" id="HIR02014.1"/>
    </source>
</evidence>
<feature type="transmembrane region" description="Helical" evidence="1">
    <location>
        <begin position="159"/>
        <end position="182"/>
    </location>
</feature>
<feature type="transmembrane region" description="Helical" evidence="1">
    <location>
        <begin position="6"/>
        <end position="23"/>
    </location>
</feature>